<dbReference type="Pfam" id="PF00096">
    <property type="entry name" value="zf-C2H2"/>
    <property type="match status" value="1"/>
</dbReference>
<dbReference type="Proteomes" id="UP000095300">
    <property type="component" value="Unassembled WGS sequence"/>
</dbReference>
<evidence type="ECO:0000259" key="9">
    <source>
        <dbReference type="PROSITE" id="PS50157"/>
    </source>
</evidence>
<keyword evidence="4 7" id="KW-0863">Zinc-finger</keyword>
<sequence>MSETESIVEEEYIIDTAGYVVLAEGEELEHCDDGTSPIIVLDCEEGQEIVANPHHHSSEVEENGDHIISEDGQMMFVEEVHDIVDEGELVFQQQDAVEESQSALQQPQLSWSELEKKRKRLDVPKVPKKFMLFDGICAEIVDYDEEDGAPIVEFSMVADDKEAEKLPVECGVCPDIMHKSKLDAHLKTHLKPGTKRYKCIYCEDDFVTRAYAAGHSRRHMGIRPYVCMPCKMYYCTKQDLKVHEQRRHLAKEHICEHCGKTFAQNTSLRHHRMLVHEQQRNYECEHCGKKFLRKYAMNEHIRNVHFGDRRLLDCPFCDLRFKDTHKLAQHRKEMHLNQSKFECRICGLEFNHIDFFDAHRRSLQCRKKLARNLYQQRSSDQLDEQEVLQQQQAQQDHNQQEQQQLQSGSHFTYDDDSQQLYQQDEESMAHFKQEQLEQQEVVVEEMTHDMHNEIVNEEDLEELDHDGALEVDEREKVKAEQQLLYEIAAMDNA</sequence>
<dbReference type="SUPFAM" id="SSF57667">
    <property type="entry name" value="beta-beta-alpha zinc fingers"/>
    <property type="match status" value="3"/>
</dbReference>
<evidence type="ECO:0000256" key="6">
    <source>
        <dbReference type="ARBA" id="ARBA00023242"/>
    </source>
</evidence>
<protein>
    <recommendedName>
        <fullName evidence="9">C2H2-type domain-containing protein</fullName>
    </recommendedName>
</protein>
<dbReference type="OrthoDB" id="10039931at2759"/>
<keyword evidence="11" id="KW-1185">Reference proteome</keyword>
<proteinExistence type="predicted"/>
<keyword evidence="5" id="KW-0862">Zinc</keyword>
<feature type="domain" description="C2H2-type" evidence="9">
    <location>
        <begin position="282"/>
        <end position="310"/>
    </location>
</feature>
<dbReference type="PROSITE" id="PS00028">
    <property type="entry name" value="ZINC_FINGER_C2H2_1"/>
    <property type="match status" value="4"/>
</dbReference>
<comment type="subcellular location">
    <subcellularLocation>
        <location evidence="1">Nucleus</location>
    </subcellularLocation>
</comment>
<feature type="compositionally biased region" description="Low complexity" evidence="8">
    <location>
        <begin position="387"/>
        <end position="406"/>
    </location>
</feature>
<dbReference type="Gene3D" id="3.30.160.60">
    <property type="entry name" value="Classic Zinc Finger"/>
    <property type="match status" value="4"/>
</dbReference>
<evidence type="ECO:0000256" key="7">
    <source>
        <dbReference type="PROSITE-ProRule" id="PRU00042"/>
    </source>
</evidence>
<evidence type="ECO:0000256" key="2">
    <source>
        <dbReference type="ARBA" id="ARBA00022723"/>
    </source>
</evidence>
<evidence type="ECO:0000256" key="4">
    <source>
        <dbReference type="ARBA" id="ARBA00022771"/>
    </source>
</evidence>
<dbReference type="AlphaFoldDB" id="A0A1I8NWC8"/>
<dbReference type="PROSITE" id="PS50157">
    <property type="entry name" value="ZINC_FINGER_C2H2_2"/>
    <property type="match status" value="4"/>
</dbReference>
<keyword evidence="2" id="KW-0479">Metal-binding</keyword>
<feature type="domain" description="C2H2-type" evidence="9">
    <location>
        <begin position="312"/>
        <end position="340"/>
    </location>
</feature>
<dbReference type="STRING" id="35570.A0A1I8NWC8"/>
<name>A0A1I8NWC8_STOCA</name>
<evidence type="ECO:0000313" key="10">
    <source>
        <dbReference type="EnsemblMetazoa" id="SCAU002582-PA"/>
    </source>
</evidence>
<dbReference type="SMART" id="SM00355">
    <property type="entry name" value="ZnF_C2H2"/>
    <property type="match status" value="7"/>
</dbReference>
<keyword evidence="3" id="KW-0677">Repeat</keyword>
<dbReference type="GO" id="GO:0005634">
    <property type="term" value="C:nucleus"/>
    <property type="evidence" value="ECO:0007669"/>
    <property type="project" value="UniProtKB-SubCell"/>
</dbReference>
<dbReference type="GO" id="GO:0008270">
    <property type="term" value="F:zinc ion binding"/>
    <property type="evidence" value="ECO:0007669"/>
    <property type="project" value="UniProtKB-KW"/>
</dbReference>
<gene>
    <name evidence="10" type="primary">106087443</name>
</gene>
<evidence type="ECO:0000256" key="8">
    <source>
        <dbReference type="SAM" id="MobiDB-lite"/>
    </source>
</evidence>
<dbReference type="Pfam" id="PF13894">
    <property type="entry name" value="zf-C2H2_4"/>
    <property type="match status" value="1"/>
</dbReference>
<keyword evidence="6" id="KW-0539">Nucleus</keyword>
<organism evidence="10 11">
    <name type="scientific">Stomoxys calcitrans</name>
    <name type="common">Stable fly</name>
    <name type="synonym">Conops calcitrans</name>
    <dbReference type="NCBI Taxonomy" id="35570"/>
    <lineage>
        <taxon>Eukaryota</taxon>
        <taxon>Metazoa</taxon>
        <taxon>Ecdysozoa</taxon>
        <taxon>Arthropoda</taxon>
        <taxon>Hexapoda</taxon>
        <taxon>Insecta</taxon>
        <taxon>Pterygota</taxon>
        <taxon>Neoptera</taxon>
        <taxon>Endopterygota</taxon>
        <taxon>Diptera</taxon>
        <taxon>Brachycera</taxon>
        <taxon>Muscomorpha</taxon>
        <taxon>Muscoidea</taxon>
        <taxon>Muscidae</taxon>
        <taxon>Stomoxys</taxon>
    </lineage>
</organism>
<dbReference type="GO" id="GO:0000978">
    <property type="term" value="F:RNA polymerase II cis-regulatory region sequence-specific DNA binding"/>
    <property type="evidence" value="ECO:0007669"/>
    <property type="project" value="TreeGrafter"/>
</dbReference>
<reference evidence="10" key="1">
    <citation type="submission" date="2020-05" db="UniProtKB">
        <authorList>
            <consortium name="EnsemblMetazoa"/>
        </authorList>
    </citation>
    <scope>IDENTIFICATION</scope>
    <source>
        <strain evidence="10">USDA</strain>
    </source>
</reference>
<evidence type="ECO:0000256" key="5">
    <source>
        <dbReference type="ARBA" id="ARBA00022833"/>
    </source>
</evidence>
<dbReference type="KEGG" id="scac:106087443"/>
<feature type="domain" description="C2H2-type" evidence="9">
    <location>
        <begin position="253"/>
        <end position="281"/>
    </location>
</feature>
<dbReference type="VEuPathDB" id="VectorBase:SCAU002582"/>
<evidence type="ECO:0000256" key="3">
    <source>
        <dbReference type="ARBA" id="ARBA00022737"/>
    </source>
</evidence>
<accession>A0A1I8NWC8</accession>
<evidence type="ECO:0000313" key="11">
    <source>
        <dbReference type="Proteomes" id="UP000095300"/>
    </source>
</evidence>
<feature type="region of interest" description="Disordered" evidence="8">
    <location>
        <begin position="381"/>
        <end position="412"/>
    </location>
</feature>
<dbReference type="PANTHER" id="PTHR24390:SF79">
    <property type="entry name" value="ASPARAGINE-RICH ZINC FINGER PROTEIN AZF1"/>
    <property type="match status" value="1"/>
</dbReference>
<dbReference type="GO" id="GO:0006357">
    <property type="term" value="P:regulation of transcription by RNA polymerase II"/>
    <property type="evidence" value="ECO:0007669"/>
    <property type="project" value="TreeGrafter"/>
</dbReference>
<dbReference type="PANTHER" id="PTHR24390">
    <property type="entry name" value="ZINC FINGER PROTEIN"/>
    <property type="match status" value="1"/>
</dbReference>
<dbReference type="GO" id="GO:0003700">
    <property type="term" value="F:DNA-binding transcription factor activity"/>
    <property type="evidence" value="ECO:0007669"/>
    <property type="project" value="TreeGrafter"/>
</dbReference>
<dbReference type="InterPro" id="IPR036236">
    <property type="entry name" value="Znf_C2H2_sf"/>
</dbReference>
<feature type="domain" description="C2H2-type" evidence="9">
    <location>
        <begin position="197"/>
        <end position="224"/>
    </location>
</feature>
<evidence type="ECO:0000256" key="1">
    <source>
        <dbReference type="ARBA" id="ARBA00004123"/>
    </source>
</evidence>
<dbReference type="EnsemblMetazoa" id="SCAU002582-RA">
    <property type="protein sequence ID" value="SCAU002582-PA"/>
    <property type="gene ID" value="SCAU002582"/>
</dbReference>
<dbReference type="InterPro" id="IPR013087">
    <property type="entry name" value="Znf_C2H2_type"/>
</dbReference>